<accession>A0A1Z4BK20</accession>
<evidence type="ECO:0000256" key="1">
    <source>
        <dbReference type="SAM" id="Phobius"/>
    </source>
</evidence>
<evidence type="ECO:0000313" key="3">
    <source>
        <dbReference type="Proteomes" id="UP000197007"/>
    </source>
</evidence>
<dbReference type="Proteomes" id="UP000197007">
    <property type="component" value="Chromosome"/>
</dbReference>
<protein>
    <submittedName>
        <fullName evidence="2">Uncharacterized protein</fullName>
    </submittedName>
</protein>
<feature type="transmembrane region" description="Helical" evidence="1">
    <location>
        <begin position="74"/>
        <end position="93"/>
    </location>
</feature>
<organism evidence="2 3">
    <name type="scientific">Capnocytophaga endodontalis</name>
    <dbReference type="NCBI Taxonomy" id="2708117"/>
    <lineage>
        <taxon>Bacteria</taxon>
        <taxon>Pseudomonadati</taxon>
        <taxon>Bacteroidota</taxon>
        <taxon>Flavobacteriia</taxon>
        <taxon>Flavobacteriales</taxon>
        <taxon>Flavobacteriaceae</taxon>
        <taxon>Capnocytophaga</taxon>
    </lineage>
</organism>
<gene>
    <name evidence="2" type="ORF">CBG49_00245</name>
</gene>
<keyword evidence="1" id="KW-1133">Transmembrane helix</keyword>
<keyword evidence="1" id="KW-0812">Transmembrane</keyword>
<dbReference type="KEGG" id="capn:CBG49_00245"/>
<dbReference type="EMBL" id="CP022022">
    <property type="protein sequence ID" value="ASF41634.1"/>
    <property type="molecule type" value="Genomic_DNA"/>
</dbReference>
<proteinExistence type="predicted"/>
<evidence type="ECO:0000313" key="2">
    <source>
        <dbReference type="EMBL" id="ASF41634.1"/>
    </source>
</evidence>
<dbReference type="AlphaFoldDB" id="A0A1Z4BK20"/>
<reference evidence="3" key="1">
    <citation type="submission" date="2017-06" db="EMBL/GenBank/DDBJ databases">
        <title>Complete genome sequence of Capnocytophaga sp. KCOM 1579 (=ChDC OS43) isolated from a human refractory periapical abscess lesion.</title>
        <authorList>
            <person name="Kook J.-K."/>
            <person name="Park S.-N."/>
            <person name="Lim Y.K."/>
            <person name="Roh H."/>
        </authorList>
    </citation>
    <scope>NUCLEOTIDE SEQUENCE [LARGE SCALE GENOMIC DNA]</scope>
    <source>
        <strain evidence="3">ChDC OS43</strain>
    </source>
</reference>
<keyword evidence="1" id="KW-0472">Membrane</keyword>
<keyword evidence="3" id="KW-1185">Reference proteome</keyword>
<sequence length="105" mass="11863">MKPPKFLRDFFMIFGKIFFNILIIRWDIWEVWNENLGKALTHLLGRWRECGSGGSGGSCGSSGYSWKGSEKTQLFSLNSFSHFAIISASGIVFKKPLANKKLKLS</sequence>
<name>A0A1Z4BK20_9FLAO</name>
<feature type="transmembrane region" description="Helical" evidence="1">
    <location>
        <begin position="7"/>
        <end position="26"/>
    </location>
</feature>